<dbReference type="InterPro" id="IPR000123">
    <property type="entry name" value="Reverse_transcriptase_msDNA"/>
</dbReference>
<organism evidence="9 10">
    <name type="scientific">Microbacterium radiodurans</name>
    <dbReference type="NCBI Taxonomy" id="661398"/>
    <lineage>
        <taxon>Bacteria</taxon>
        <taxon>Bacillati</taxon>
        <taxon>Actinomycetota</taxon>
        <taxon>Actinomycetes</taxon>
        <taxon>Micrococcales</taxon>
        <taxon>Microbacteriaceae</taxon>
        <taxon>Microbacterium</taxon>
    </lineage>
</organism>
<sequence>MAPLDPLFEYRVHPTRASLEAPLGRDSMTLEGLAARCDEGDAYVTGFMTIRGKSRFIAAPRPELDAVQRRINLLLYPIDLSLGASPHGYVARRSTLTNARPHVGARFLQKFDVKDYFASITASRIATALTELGFGSEAATLISRLTSHRLRLPLGARTSPRISNILLIDFDDQMENLAREQGLRYTRYADDLAFSSQIAFDVSDRVEQAIRAAGFELNPMKTKQFKHGQPMFVTGLSIQDATRPRVRRRLKARLRQEFYYIEKFGIEDHAAAVGESWRGVLHRLTGQFHYCRTIEPQFTAQLTLDFPAASSSVAPVHEDSRVERAQRHRREFVAEVMRQLPTAIPFYVPQADLFEN</sequence>
<dbReference type="PANTHER" id="PTHR34047">
    <property type="entry name" value="NUCLEAR INTRON MATURASE 1, MITOCHONDRIAL-RELATED"/>
    <property type="match status" value="1"/>
</dbReference>
<protein>
    <recommendedName>
        <fullName evidence="1">RNA-directed DNA polymerase</fullName>
        <ecNumber evidence="1">2.7.7.49</ecNumber>
    </recommendedName>
</protein>
<dbReference type="EC" id="2.7.7.49" evidence="1"/>
<keyword evidence="2" id="KW-0808">Transferase</keyword>
<dbReference type="PRINTS" id="PR00866">
    <property type="entry name" value="RNADNAPOLMS"/>
</dbReference>
<comment type="caution">
    <text evidence="9">The sequence shown here is derived from an EMBL/GenBank/DDBJ whole genome shotgun (WGS) entry which is preliminary data.</text>
</comment>
<dbReference type="PROSITE" id="PS50878">
    <property type="entry name" value="RT_POL"/>
    <property type="match status" value="1"/>
</dbReference>
<dbReference type="InterPro" id="IPR000477">
    <property type="entry name" value="RT_dom"/>
</dbReference>
<evidence type="ECO:0000256" key="6">
    <source>
        <dbReference type="ARBA" id="ARBA00022918"/>
    </source>
</evidence>
<evidence type="ECO:0000313" key="9">
    <source>
        <dbReference type="EMBL" id="KAA9085417.1"/>
    </source>
</evidence>
<evidence type="ECO:0000256" key="4">
    <source>
        <dbReference type="ARBA" id="ARBA00022723"/>
    </source>
</evidence>
<dbReference type="OrthoDB" id="1550386at2"/>
<evidence type="ECO:0000256" key="1">
    <source>
        <dbReference type="ARBA" id="ARBA00012493"/>
    </source>
</evidence>
<dbReference type="Pfam" id="PF00078">
    <property type="entry name" value="RVT_1"/>
    <property type="match status" value="1"/>
</dbReference>
<proteinExistence type="predicted"/>
<gene>
    <name evidence="9" type="ORF">F6B42_13205</name>
</gene>
<evidence type="ECO:0000259" key="8">
    <source>
        <dbReference type="PROSITE" id="PS50878"/>
    </source>
</evidence>
<dbReference type="CDD" id="cd03487">
    <property type="entry name" value="RT_Bac_retron_II"/>
    <property type="match status" value="1"/>
</dbReference>
<evidence type="ECO:0000256" key="5">
    <source>
        <dbReference type="ARBA" id="ARBA00022842"/>
    </source>
</evidence>
<dbReference type="AlphaFoldDB" id="A0A5J5IQ12"/>
<dbReference type="PANTHER" id="PTHR34047:SF7">
    <property type="entry name" value="RNA-DIRECTED DNA POLYMERASE"/>
    <property type="match status" value="1"/>
</dbReference>
<name>A0A5J5IQ12_9MICO</name>
<comment type="catalytic activity">
    <reaction evidence="7">
        <text>DNA(n) + a 2'-deoxyribonucleoside 5'-triphosphate = DNA(n+1) + diphosphate</text>
        <dbReference type="Rhea" id="RHEA:22508"/>
        <dbReference type="Rhea" id="RHEA-COMP:17339"/>
        <dbReference type="Rhea" id="RHEA-COMP:17340"/>
        <dbReference type="ChEBI" id="CHEBI:33019"/>
        <dbReference type="ChEBI" id="CHEBI:61560"/>
        <dbReference type="ChEBI" id="CHEBI:173112"/>
        <dbReference type="EC" id="2.7.7.49"/>
    </reaction>
</comment>
<evidence type="ECO:0000256" key="7">
    <source>
        <dbReference type="ARBA" id="ARBA00048173"/>
    </source>
</evidence>
<dbReference type="EMBL" id="VYRZ01000003">
    <property type="protein sequence ID" value="KAA9085417.1"/>
    <property type="molecule type" value="Genomic_DNA"/>
</dbReference>
<keyword evidence="6 9" id="KW-0695">RNA-directed DNA polymerase</keyword>
<keyword evidence="3" id="KW-0548">Nucleotidyltransferase</keyword>
<evidence type="ECO:0000313" key="10">
    <source>
        <dbReference type="Proteomes" id="UP000327039"/>
    </source>
</evidence>
<accession>A0A5J5IQ12</accession>
<dbReference type="GO" id="GO:0003723">
    <property type="term" value="F:RNA binding"/>
    <property type="evidence" value="ECO:0007669"/>
    <property type="project" value="InterPro"/>
</dbReference>
<evidence type="ECO:0000256" key="2">
    <source>
        <dbReference type="ARBA" id="ARBA00022679"/>
    </source>
</evidence>
<keyword evidence="5" id="KW-0460">Magnesium</keyword>
<keyword evidence="10" id="KW-1185">Reference proteome</keyword>
<dbReference type="GO" id="GO:0046872">
    <property type="term" value="F:metal ion binding"/>
    <property type="evidence" value="ECO:0007669"/>
    <property type="project" value="UniProtKB-KW"/>
</dbReference>
<dbReference type="Proteomes" id="UP000327039">
    <property type="component" value="Unassembled WGS sequence"/>
</dbReference>
<dbReference type="InterPro" id="IPR051083">
    <property type="entry name" value="GrpII_Intron_Splice-Mob/Def"/>
</dbReference>
<dbReference type="GO" id="GO:0003964">
    <property type="term" value="F:RNA-directed DNA polymerase activity"/>
    <property type="evidence" value="ECO:0007669"/>
    <property type="project" value="UniProtKB-KW"/>
</dbReference>
<reference evidence="10" key="1">
    <citation type="submission" date="2019-09" db="EMBL/GenBank/DDBJ databases">
        <title>Mumia zhuanghuii sp. nov. isolated from the intestinal contents of plateau pika (Ochotona curzoniae) in the Qinghai-Tibet plateau of China.</title>
        <authorList>
            <person name="Tian Z."/>
        </authorList>
    </citation>
    <scope>NUCLEOTIDE SEQUENCE [LARGE SCALE GENOMIC DNA]</scope>
    <source>
        <strain evidence="10">DSM 25564</strain>
    </source>
</reference>
<feature type="domain" description="Reverse transcriptase" evidence="8">
    <location>
        <begin position="1"/>
        <end position="238"/>
    </location>
</feature>
<keyword evidence="4" id="KW-0479">Metal-binding</keyword>
<evidence type="ECO:0000256" key="3">
    <source>
        <dbReference type="ARBA" id="ARBA00022695"/>
    </source>
</evidence>